<dbReference type="AlphaFoldDB" id="W5SAL6"/>
<organism evidence="1">
    <name type="scientific">Borrelia nietonii YOR</name>
    <dbReference type="NCBI Taxonomy" id="1293576"/>
    <lineage>
        <taxon>Bacteria</taxon>
        <taxon>Pseudomonadati</taxon>
        <taxon>Spirochaetota</taxon>
        <taxon>Spirochaetia</taxon>
        <taxon>Spirochaetales</taxon>
        <taxon>Borreliaceae</taxon>
        <taxon>Borrelia</taxon>
        <taxon>Borrelia nietonii</taxon>
    </lineage>
</organism>
<keyword evidence="1" id="KW-0614">Plasmid</keyword>
<gene>
    <name evidence="1" type="ORF">BHY_1024</name>
</gene>
<reference evidence="1" key="1">
    <citation type="submission" date="2013-02" db="EMBL/GenBank/DDBJ databases">
        <title>Comparative genomics of Borrelia species.</title>
        <authorList>
            <person name="Schwan T.G."/>
            <person name="Raffel S.J."/>
            <person name="Porcella S.F."/>
        </authorList>
    </citation>
    <scope>NUCLEOTIDE SEQUENCE</scope>
    <source>
        <strain evidence="1">YOR</strain>
        <plasmid evidence="1">unnamed</plasmid>
    </source>
</reference>
<dbReference type="EMBL" id="CP004154">
    <property type="protein sequence ID" value="AHH03975.1"/>
    <property type="molecule type" value="Genomic_DNA"/>
</dbReference>
<protein>
    <submittedName>
        <fullName evidence="1">Uncharacterized protein</fullName>
    </submittedName>
</protein>
<geneLocation type="plasmid" evidence="1">
    <name>unnamed</name>
</geneLocation>
<dbReference type="HOGENOM" id="CLU_065526_0_0_12"/>
<name>W5SAL6_9SPIR</name>
<evidence type="ECO:0000313" key="1">
    <source>
        <dbReference type="EMBL" id="AHH03975.1"/>
    </source>
</evidence>
<accession>W5SAL6</accession>
<proteinExistence type="predicted"/>
<sequence>MFCVILRLLCYYMSYNIKYCMMCNFKKERYMKRFSMAFYMLCFLSVMSCKQDDLGLADFSQSEAAEQLRSIIRTYLVPSEVKGEAEVRNSELKRSVKDIPRVLEKGPKNDDLKSPLKKDLEKPVEESVVEEDVEENYIKLSGSVARHRSGFVSERIQFDPNHHSLHVPFKDVDLRFTSLDQQSDIYDALGHDVEVIRNLEVLLKKLDLQRDSDSSRNVDVKLANNLLMLVWQVGYYSRRFMDIYLSTSNLERIKTSKSVEDIIAINTSLERFMQERDRAVKTIQDQITLLASKDKEAMLEGLRGTVGLGDNASKEIQSVSYLIVDLGDQMKKLVQ</sequence>